<keyword evidence="11" id="KW-1185">Reference proteome</keyword>
<dbReference type="Gene3D" id="1.10.287.950">
    <property type="entry name" value="Methyl-accepting chemotaxis protein"/>
    <property type="match status" value="2"/>
</dbReference>
<dbReference type="Gene3D" id="3.40.190.10">
    <property type="entry name" value="Periplasmic binding protein-like II"/>
    <property type="match status" value="1"/>
</dbReference>
<dbReference type="InterPro" id="IPR039424">
    <property type="entry name" value="SBP_5"/>
</dbReference>
<dbReference type="SUPFAM" id="SSF53850">
    <property type="entry name" value="Periplasmic binding protein-like II"/>
    <property type="match status" value="1"/>
</dbReference>
<dbReference type="PANTHER" id="PTHR30290:SF10">
    <property type="entry name" value="PERIPLASMIC OLIGOPEPTIDE-BINDING PROTEIN-RELATED"/>
    <property type="match status" value="1"/>
</dbReference>
<keyword evidence="4" id="KW-0732">Signal</keyword>
<keyword evidence="7" id="KW-0812">Transmembrane</keyword>
<organism evidence="10 11">
    <name type="scientific">Corallococcus exercitus</name>
    <dbReference type="NCBI Taxonomy" id="2316736"/>
    <lineage>
        <taxon>Bacteria</taxon>
        <taxon>Pseudomonadati</taxon>
        <taxon>Myxococcota</taxon>
        <taxon>Myxococcia</taxon>
        <taxon>Myxococcales</taxon>
        <taxon>Cystobacterineae</taxon>
        <taxon>Myxococcaceae</taxon>
        <taxon>Corallococcus</taxon>
    </lineage>
</organism>
<dbReference type="PROSITE" id="PS50111">
    <property type="entry name" value="CHEMOTAXIS_TRANSDUC_2"/>
    <property type="match status" value="1"/>
</dbReference>
<feature type="domain" description="HAMP" evidence="9">
    <location>
        <begin position="70"/>
        <end position="114"/>
    </location>
</feature>
<protein>
    <submittedName>
        <fullName evidence="10">ABC transporter substrate-binding protein</fullName>
    </submittedName>
</protein>
<comment type="similarity">
    <text evidence="5">Belongs to the methyl-accepting chemotaxis (MCP) protein family.</text>
</comment>
<keyword evidence="3" id="KW-0813">Transport</keyword>
<comment type="similarity">
    <text evidence="2">Belongs to the bacterial solute-binding protein 5 family.</text>
</comment>
<proteinExistence type="inferred from homology"/>
<reference evidence="10 11" key="1">
    <citation type="submission" date="2020-05" db="EMBL/GenBank/DDBJ databases">
        <authorList>
            <person name="Whitworth D."/>
        </authorList>
    </citation>
    <scope>NUCLEOTIDE SEQUENCE [LARGE SCALE GENOMIC DNA]</scope>
    <source>
        <strain evidence="10 11">AB043B</strain>
    </source>
</reference>
<feature type="transmembrane region" description="Helical" evidence="7">
    <location>
        <begin position="36"/>
        <end position="59"/>
    </location>
</feature>
<dbReference type="SUPFAM" id="SSF58104">
    <property type="entry name" value="Methyl-accepting chemotaxis protein (MCP) signaling domain"/>
    <property type="match status" value="1"/>
</dbReference>
<dbReference type="GO" id="GO:1904680">
    <property type="term" value="F:peptide transmembrane transporter activity"/>
    <property type="evidence" value="ECO:0007669"/>
    <property type="project" value="TreeGrafter"/>
</dbReference>
<dbReference type="RefSeq" id="WP_120524971.1">
    <property type="nucleotide sequence ID" value="NZ_JABFJV010000006.1"/>
</dbReference>
<dbReference type="GO" id="GO:0015833">
    <property type="term" value="P:peptide transport"/>
    <property type="evidence" value="ECO:0007669"/>
    <property type="project" value="TreeGrafter"/>
</dbReference>
<dbReference type="PRINTS" id="PR00260">
    <property type="entry name" value="CHEMTRNSDUCR"/>
</dbReference>
<dbReference type="Gene3D" id="3.90.76.10">
    <property type="entry name" value="Dipeptide-binding Protein, Domain 1"/>
    <property type="match status" value="1"/>
</dbReference>
<comment type="subcellular location">
    <subcellularLocation>
        <location evidence="1">Cell envelope</location>
    </subcellularLocation>
</comment>
<accession>A0A3A8IJ26</accession>
<dbReference type="CDD" id="cd00995">
    <property type="entry name" value="PBP2_NikA_DppA_OppA_like"/>
    <property type="match status" value="1"/>
</dbReference>
<dbReference type="PROSITE" id="PS50885">
    <property type="entry name" value="HAMP"/>
    <property type="match status" value="1"/>
</dbReference>
<name>A0A3A8IJ26_9BACT</name>
<dbReference type="InterPro" id="IPR004090">
    <property type="entry name" value="Chemotax_Me-accpt_rcpt"/>
</dbReference>
<dbReference type="EMBL" id="JABFJV010000006">
    <property type="protein sequence ID" value="NOK31972.1"/>
    <property type="molecule type" value="Genomic_DNA"/>
</dbReference>
<dbReference type="OrthoDB" id="9772924at2"/>
<dbReference type="GO" id="GO:0004888">
    <property type="term" value="F:transmembrane signaling receptor activity"/>
    <property type="evidence" value="ECO:0007669"/>
    <property type="project" value="InterPro"/>
</dbReference>
<evidence type="ECO:0000256" key="4">
    <source>
        <dbReference type="ARBA" id="ARBA00022729"/>
    </source>
</evidence>
<dbReference type="InterPro" id="IPR004089">
    <property type="entry name" value="MCPsignal_dom"/>
</dbReference>
<evidence type="ECO:0000313" key="11">
    <source>
        <dbReference type="Proteomes" id="UP000563426"/>
    </source>
</evidence>
<dbReference type="InterPro" id="IPR003660">
    <property type="entry name" value="HAMP_dom"/>
</dbReference>
<sequence>MGAKRYLFSFGVAAALVSAILLGLLLRWVTGQPDDAAGWAVLLFGVPLLWLIGSYLAWFRFAAMRRRERRDLMSRLAEGDLTTPIHTGFEGQEDLRRLILSLRRAMSQVQRVTSNLHRTGNGVSEQARMLLEAARRQGGAVERTLSAVGGNGSSLQVAIKRVQHIETFAHETTGALLEMTERLHQVVDGLETVNDFSQRTSGLTQAMTERLTHIAASGDELGRFASEAEDFVALVEGGIYAVRRRAMETNSMAVAVTTTAQRGEALVGDSVQGMYRVEETVRKAAELMEMLGTRSLEIGRIVDVIQEIADQTNLLALNAAIIAAQAGEHGRPFGVVANEIRSLAERTTRSTREIGTMVTGIRDAVETAVALVQEGREQATAGVALGDRASEALAEIRAITQRTFAAVEATVMETQQLEAQGATVVEASKRVAQRVEDITRMAIEQSGNARDLVRQIQEMSRVGQSAGQKAESQARTGRDLSEAVMRLSAAIEELRAAHQVLSRGDASIREEIAQVREDARRVIRIGDGLDRTVDQLGHETASLEAEVFRFQLPRARAGGTLRVGLHQAGSLRARQAVDPLFSVENQMAELTACLFSCLVRLEDGVLVPDLAERWDADPSARRYRFYLRRGVTFHDGSMLSAQDVKRHLERLMDPALRSPDRSLLEDVEGAREYSSGLAREVTGIEVLDEGTLEIRLREPKAFFLQLMALTATAVAKLDAAGKLVGTGPFRVVGLQPDRMVLERNATYWRGGVPLLDRLEFVLSDTRPQAVRQLLDGQVDLVSFLHVEHTEAKGLEAHQVVTSTTPSTAFLGLNLNEAPYNDVRVRRALRAGMDISGVVEQFHPGARVARTFTPPELLDGAQDLGPAPVPDLTLAERLLREAGVRRLQLTLHHPVGRDTSAEDAVLFRPMIQAGLLELRHEQMSPEEYLPRLREGKVPAFRTLWLADFPDPDAFLHFLLNSSAQTVYPLGYRNPELDRLTAEARVSIDPEMRSQLYKRAEQLAREDCPLIPLYHDRTHAAAVAAVQNLRLHQTPPQVRFEDLWVDPAVGV</sequence>
<dbReference type="Proteomes" id="UP000563426">
    <property type="component" value="Unassembled WGS sequence"/>
</dbReference>
<dbReference type="PANTHER" id="PTHR30290">
    <property type="entry name" value="PERIPLASMIC BINDING COMPONENT OF ABC TRANSPORTER"/>
    <property type="match status" value="1"/>
</dbReference>
<keyword evidence="7" id="KW-1133">Transmembrane helix</keyword>
<dbReference type="Pfam" id="PF00496">
    <property type="entry name" value="SBP_bac_5"/>
    <property type="match status" value="1"/>
</dbReference>
<dbReference type="SMART" id="SM00283">
    <property type="entry name" value="MA"/>
    <property type="match status" value="1"/>
</dbReference>
<evidence type="ECO:0000259" key="8">
    <source>
        <dbReference type="PROSITE" id="PS50111"/>
    </source>
</evidence>
<keyword evidence="7" id="KW-0472">Membrane</keyword>
<dbReference type="Gene3D" id="3.10.105.10">
    <property type="entry name" value="Dipeptide-binding Protein, Domain 3"/>
    <property type="match status" value="1"/>
</dbReference>
<gene>
    <name evidence="10" type="ORF">HMI49_01980</name>
</gene>
<dbReference type="GO" id="GO:0016020">
    <property type="term" value="C:membrane"/>
    <property type="evidence" value="ECO:0007669"/>
    <property type="project" value="InterPro"/>
</dbReference>
<comment type="caution">
    <text evidence="10">The sequence shown here is derived from an EMBL/GenBank/DDBJ whole genome shotgun (WGS) entry which is preliminary data.</text>
</comment>
<dbReference type="GO" id="GO:0006935">
    <property type="term" value="P:chemotaxis"/>
    <property type="evidence" value="ECO:0007669"/>
    <property type="project" value="InterPro"/>
</dbReference>
<evidence type="ECO:0000256" key="2">
    <source>
        <dbReference type="ARBA" id="ARBA00005695"/>
    </source>
</evidence>
<feature type="transmembrane region" description="Helical" evidence="7">
    <location>
        <begin position="7"/>
        <end position="30"/>
    </location>
</feature>
<evidence type="ECO:0000256" key="3">
    <source>
        <dbReference type="ARBA" id="ARBA00022448"/>
    </source>
</evidence>
<evidence type="ECO:0000259" key="9">
    <source>
        <dbReference type="PROSITE" id="PS50885"/>
    </source>
</evidence>
<dbReference type="GO" id="GO:0007165">
    <property type="term" value="P:signal transduction"/>
    <property type="evidence" value="ECO:0007669"/>
    <property type="project" value="UniProtKB-KW"/>
</dbReference>
<feature type="domain" description="Methyl-accepting transducer" evidence="8">
    <location>
        <begin position="196"/>
        <end position="436"/>
    </location>
</feature>
<dbReference type="GO" id="GO:0030313">
    <property type="term" value="C:cell envelope"/>
    <property type="evidence" value="ECO:0007669"/>
    <property type="project" value="UniProtKB-SubCell"/>
</dbReference>
<keyword evidence="6" id="KW-0807">Transducer</keyword>
<evidence type="ECO:0000256" key="5">
    <source>
        <dbReference type="ARBA" id="ARBA00029447"/>
    </source>
</evidence>
<evidence type="ECO:0000256" key="6">
    <source>
        <dbReference type="PROSITE-ProRule" id="PRU00284"/>
    </source>
</evidence>
<evidence type="ECO:0000256" key="7">
    <source>
        <dbReference type="SAM" id="Phobius"/>
    </source>
</evidence>
<evidence type="ECO:0000256" key="1">
    <source>
        <dbReference type="ARBA" id="ARBA00004196"/>
    </source>
</evidence>
<dbReference type="Pfam" id="PF00015">
    <property type="entry name" value="MCPsignal"/>
    <property type="match status" value="1"/>
</dbReference>
<dbReference type="InterPro" id="IPR000914">
    <property type="entry name" value="SBP_5_dom"/>
</dbReference>
<dbReference type="AlphaFoldDB" id="A0A3A8IJ26"/>
<evidence type="ECO:0000313" key="10">
    <source>
        <dbReference type="EMBL" id="NOK31972.1"/>
    </source>
</evidence>